<proteinExistence type="inferred from homology"/>
<dbReference type="GO" id="GO:0006310">
    <property type="term" value="P:DNA recombination"/>
    <property type="evidence" value="ECO:0007669"/>
    <property type="project" value="UniProtKB-KW"/>
</dbReference>
<dbReference type="InterPro" id="IPR013762">
    <property type="entry name" value="Integrase-like_cat_sf"/>
</dbReference>
<dbReference type="SUPFAM" id="SSF56349">
    <property type="entry name" value="DNA breaking-rejoining enzymes"/>
    <property type="match status" value="1"/>
</dbReference>
<dbReference type="GO" id="GO:0015074">
    <property type="term" value="P:DNA integration"/>
    <property type="evidence" value="ECO:0007669"/>
    <property type="project" value="UniProtKB-KW"/>
</dbReference>
<evidence type="ECO:0000256" key="2">
    <source>
        <dbReference type="ARBA" id="ARBA00022908"/>
    </source>
</evidence>
<evidence type="ECO:0000256" key="4">
    <source>
        <dbReference type="ARBA" id="ARBA00023172"/>
    </source>
</evidence>
<dbReference type="InterPro" id="IPR046668">
    <property type="entry name" value="DUF6538"/>
</dbReference>
<dbReference type="PANTHER" id="PTHR30349:SF41">
    <property type="entry name" value="INTEGRASE_RECOMBINASE PROTEIN MJ0367-RELATED"/>
    <property type="match status" value="1"/>
</dbReference>
<dbReference type="AlphaFoldDB" id="A0A172Y8I6"/>
<comment type="similarity">
    <text evidence="1">Belongs to the 'phage' integrase family.</text>
</comment>
<dbReference type="KEGG" id="bne:DA69_12395"/>
<keyword evidence="3" id="KW-0238">DNA-binding</keyword>
<dbReference type="OrthoDB" id="9784724at2"/>
<evidence type="ECO:0000259" key="5">
    <source>
        <dbReference type="PROSITE" id="PS51898"/>
    </source>
</evidence>
<dbReference type="PANTHER" id="PTHR30349">
    <property type="entry name" value="PHAGE INTEGRASE-RELATED"/>
    <property type="match status" value="1"/>
</dbReference>
<protein>
    <recommendedName>
        <fullName evidence="5">Tyr recombinase domain-containing protein</fullName>
    </recommendedName>
</protein>
<dbReference type="PROSITE" id="PS51898">
    <property type="entry name" value="TYR_RECOMBINASE"/>
    <property type="match status" value="1"/>
</dbReference>
<dbReference type="InterPro" id="IPR002104">
    <property type="entry name" value="Integrase_catalytic"/>
</dbReference>
<dbReference type="InterPro" id="IPR011010">
    <property type="entry name" value="DNA_brk_join_enz"/>
</dbReference>
<accession>A0A172Y8I6</accession>
<dbReference type="Proteomes" id="UP000077603">
    <property type="component" value="Chromosome"/>
</dbReference>
<dbReference type="Pfam" id="PF20172">
    <property type="entry name" value="DUF6538"/>
    <property type="match status" value="1"/>
</dbReference>
<gene>
    <name evidence="6" type="ORF">DA69_12395</name>
</gene>
<reference evidence="6 7" key="1">
    <citation type="journal article" date="2014" name="Genome Announc.">
        <title>Genome Sequence of a Promising Hydrogen-Producing Facultative Anaerobic Bacterium, Brevundimonas naejangsanensis Strain B1.</title>
        <authorList>
            <person name="Su H."/>
            <person name="Zhang T."/>
            <person name="Bao M."/>
            <person name="Jiang Y."/>
            <person name="Wang Y."/>
            <person name="Tan T."/>
        </authorList>
    </citation>
    <scope>NUCLEOTIDE SEQUENCE [LARGE SCALE GENOMIC DNA]</scope>
    <source>
        <strain evidence="6 7">B1</strain>
    </source>
</reference>
<evidence type="ECO:0000313" key="6">
    <source>
        <dbReference type="EMBL" id="ANF55466.1"/>
    </source>
</evidence>
<dbReference type="Gene3D" id="1.10.150.130">
    <property type="match status" value="1"/>
</dbReference>
<evidence type="ECO:0000313" key="7">
    <source>
        <dbReference type="Proteomes" id="UP000077603"/>
    </source>
</evidence>
<dbReference type="RefSeq" id="WP_025976407.1">
    <property type="nucleotide sequence ID" value="NZ_CP015614.1"/>
</dbReference>
<evidence type="ECO:0000256" key="1">
    <source>
        <dbReference type="ARBA" id="ARBA00008857"/>
    </source>
</evidence>
<dbReference type="STRING" id="588932.DA69_12395"/>
<dbReference type="EMBL" id="CP015614">
    <property type="protein sequence ID" value="ANF55466.1"/>
    <property type="molecule type" value="Genomic_DNA"/>
</dbReference>
<name>A0A172Y8I6_9CAUL</name>
<organism evidence="6 7">
    <name type="scientific">Brevundimonas naejangsanensis</name>
    <dbReference type="NCBI Taxonomy" id="588932"/>
    <lineage>
        <taxon>Bacteria</taxon>
        <taxon>Pseudomonadati</taxon>
        <taxon>Pseudomonadota</taxon>
        <taxon>Alphaproteobacteria</taxon>
        <taxon>Caulobacterales</taxon>
        <taxon>Caulobacteraceae</taxon>
        <taxon>Brevundimonas</taxon>
    </lineage>
</organism>
<dbReference type="GO" id="GO:0003677">
    <property type="term" value="F:DNA binding"/>
    <property type="evidence" value="ECO:0007669"/>
    <property type="project" value="UniProtKB-KW"/>
</dbReference>
<keyword evidence="2" id="KW-0229">DNA integration</keyword>
<keyword evidence="4" id="KW-0233">DNA recombination</keyword>
<dbReference type="Gene3D" id="1.10.443.10">
    <property type="entry name" value="Intergrase catalytic core"/>
    <property type="match status" value="1"/>
</dbReference>
<sequence length="409" mass="44461">MKRKGSRSYYVRVKVPKGAREVLGKVELWRSLDTEDFAVACARAVVEGGRMRAQIEAARRNLDGTRKDAKGDPTVEQRKAEAWWMERRVPHPKRPGLYVIPEDLEPAWDATVERLAGEPVNEDDGVSAPRYDPDRERAALTLVGKVTGAVVPIGEELDRYMAQEGVKASYAARTRTATKALTDWLTTNRHADNIHAVTGRVADQFADSVAEGRTVKTLNSYISALSAYWSWLRRRHIVQENPWAGLSRREVDRSGNAEKRPFTDDEIKALLSGPANPTLRDMMLLAALTGMRQVEIGNLRVRDAEGGVFVVTKSKTTAGERSVPIHPDLAALVARRVKGKAADAYLLEELTAPAQAGAQATGGGPWAAPGHTGGRNAGALAGSARYADPLAGLLARRPGLCRTGPLPPS</sequence>
<keyword evidence="7" id="KW-1185">Reference proteome</keyword>
<feature type="domain" description="Tyr recombinase" evidence="5">
    <location>
        <begin position="257"/>
        <end position="409"/>
    </location>
</feature>
<evidence type="ECO:0000256" key="3">
    <source>
        <dbReference type="ARBA" id="ARBA00023125"/>
    </source>
</evidence>
<dbReference type="InterPro" id="IPR050090">
    <property type="entry name" value="Tyrosine_recombinase_XerCD"/>
</dbReference>
<dbReference type="InterPro" id="IPR010998">
    <property type="entry name" value="Integrase_recombinase_N"/>
</dbReference>